<dbReference type="PANTHER" id="PTHR43569:SF2">
    <property type="entry name" value="AMIDOHYDROLASE-RELATED DOMAIN-CONTAINING PROTEIN"/>
    <property type="match status" value="1"/>
</dbReference>
<dbReference type="PANTHER" id="PTHR43569">
    <property type="entry name" value="AMIDOHYDROLASE"/>
    <property type="match status" value="1"/>
</dbReference>
<dbReference type="Gene3D" id="3.20.20.140">
    <property type="entry name" value="Metal-dependent hydrolases"/>
    <property type="match status" value="1"/>
</dbReference>
<dbReference type="InterPro" id="IPR052350">
    <property type="entry name" value="Metallo-dep_Lactonases"/>
</dbReference>
<dbReference type="GO" id="GO:0016787">
    <property type="term" value="F:hydrolase activity"/>
    <property type="evidence" value="ECO:0007669"/>
    <property type="project" value="InterPro"/>
</dbReference>
<reference evidence="3" key="2">
    <citation type="submission" date="2021-04" db="EMBL/GenBank/DDBJ databases">
        <authorList>
            <person name="Gilroy R."/>
        </authorList>
    </citation>
    <scope>NUCLEOTIDE SEQUENCE</scope>
    <source>
        <strain evidence="3">ChiSxjej5B17-1746</strain>
    </source>
</reference>
<dbReference type="AlphaFoldDB" id="A0A9D1U905"/>
<dbReference type="Proteomes" id="UP000824264">
    <property type="component" value="Unassembled WGS sequence"/>
</dbReference>
<protein>
    <submittedName>
        <fullName evidence="3">Amidohydrolase family protein</fullName>
    </submittedName>
</protein>
<dbReference type="Pfam" id="PF04909">
    <property type="entry name" value="Amidohydro_2"/>
    <property type="match status" value="1"/>
</dbReference>
<name>A0A9D1U905_9BACT</name>
<evidence type="ECO:0000259" key="2">
    <source>
        <dbReference type="Pfam" id="PF04909"/>
    </source>
</evidence>
<reference evidence="3" key="1">
    <citation type="journal article" date="2021" name="PeerJ">
        <title>Extensive microbial diversity within the chicken gut microbiome revealed by metagenomics and culture.</title>
        <authorList>
            <person name="Gilroy R."/>
            <person name="Ravi A."/>
            <person name="Getino M."/>
            <person name="Pursley I."/>
            <person name="Horton D.L."/>
            <person name="Alikhan N.F."/>
            <person name="Baker D."/>
            <person name="Gharbi K."/>
            <person name="Hall N."/>
            <person name="Watson M."/>
            <person name="Adriaenssens E.M."/>
            <person name="Foster-Nyarko E."/>
            <person name="Jarju S."/>
            <person name="Secka A."/>
            <person name="Antonio M."/>
            <person name="Oren A."/>
            <person name="Chaudhuri R.R."/>
            <person name="La Ragione R."/>
            <person name="Hildebrand F."/>
            <person name="Pallen M.J."/>
        </authorList>
    </citation>
    <scope>NUCLEOTIDE SEQUENCE</scope>
    <source>
        <strain evidence="3">ChiSxjej5B17-1746</strain>
    </source>
</reference>
<dbReference type="SUPFAM" id="SSF51556">
    <property type="entry name" value="Metallo-dependent hydrolases"/>
    <property type="match status" value="1"/>
</dbReference>
<dbReference type="EMBL" id="DXGI01000323">
    <property type="protein sequence ID" value="HIW79184.1"/>
    <property type="molecule type" value="Genomic_DNA"/>
</dbReference>
<sequence length="283" mass="31840">MNESLRRVDAHQHFWRYVLGEFDWMGANMAELRRDFLPPELRLLLDREKIGGTVAVQSRASEADTDFLLELAAAHPWILGVVGWIDLRAADLEAALERRDGERALKGYRHQVEDEPSPAAFLEDGPFNRGVDAVLRRGKVYDLLVRAHDLDTAARFCARHDTGWIVLDHFGKPDVRGESVQAWAARLRPFRDMSHVACKVSGLITEAPWRAWRAEALTPYFAAALDCFGPERLLFGSDWPVCRLSGDYAQVCALARAATASLSGPERDAVWGETARRVYGLDR</sequence>
<comment type="caution">
    <text evidence="3">The sequence shown here is derived from an EMBL/GenBank/DDBJ whole genome shotgun (WGS) entry which is preliminary data.</text>
</comment>
<feature type="domain" description="Amidohydrolase-related" evidence="2">
    <location>
        <begin position="8"/>
        <end position="281"/>
    </location>
</feature>
<dbReference type="InterPro" id="IPR006680">
    <property type="entry name" value="Amidohydro-rel"/>
</dbReference>
<comment type="similarity">
    <text evidence="1">Belongs to the metallo-dependent hydrolases superfamily.</text>
</comment>
<evidence type="ECO:0000313" key="3">
    <source>
        <dbReference type="EMBL" id="HIW79184.1"/>
    </source>
</evidence>
<proteinExistence type="inferred from homology"/>
<evidence type="ECO:0000256" key="1">
    <source>
        <dbReference type="ARBA" id="ARBA00038310"/>
    </source>
</evidence>
<gene>
    <name evidence="3" type="ORF">H9874_08585</name>
</gene>
<dbReference type="InterPro" id="IPR032466">
    <property type="entry name" value="Metal_Hydrolase"/>
</dbReference>
<accession>A0A9D1U905</accession>
<evidence type="ECO:0000313" key="4">
    <source>
        <dbReference type="Proteomes" id="UP000824264"/>
    </source>
</evidence>
<organism evidence="3 4">
    <name type="scientific">Candidatus Bilophila faecipullorum</name>
    <dbReference type="NCBI Taxonomy" id="2838482"/>
    <lineage>
        <taxon>Bacteria</taxon>
        <taxon>Pseudomonadati</taxon>
        <taxon>Thermodesulfobacteriota</taxon>
        <taxon>Desulfovibrionia</taxon>
        <taxon>Desulfovibrionales</taxon>
        <taxon>Desulfovibrionaceae</taxon>
        <taxon>Bilophila</taxon>
    </lineage>
</organism>